<feature type="transmembrane region" description="Helical" evidence="2">
    <location>
        <begin position="62"/>
        <end position="83"/>
    </location>
</feature>
<keyword evidence="2" id="KW-0472">Membrane</keyword>
<proteinExistence type="predicted"/>
<evidence type="ECO:0000256" key="2">
    <source>
        <dbReference type="SAM" id="Phobius"/>
    </source>
</evidence>
<gene>
    <name evidence="3" type="ORF">E0E05_00465</name>
</gene>
<evidence type="ECO:0000313" key="4">
    <source>
        <dbReference type="Proteomes" id="UP000293719"/>
    </source>
</evidence>
<organism evidence="3 4">
    <name type="scientific">Roseitalea porphyridii</name>
    <dbReference type="NCBI Taxonomy" id="1852022"/>
    <lineage>
        <taxon>Bacteria</taxon>
        <taxon>Pseudomonadati</taxon>
        <taxon>Pseudomonadota</taxon>
        <taxon>Alphaproteobacteria</taxon>
        <taxon>Hyphomicrobiales</taxon>
        <taxon>Ahrensiaceae</taxon>
        <taxon>Roseitalea</taxon>
    </lineage>
</organism>
<name>A0A4P6V3V7_9HYPH</name>
<keyword evidence="2" id="KW-0812">Transmembrane</keyword>
<sequence length="84" mass="9191">MNDKPDPHANEREARKALERVQRDAEVVGQSSFVRAAGRAREHLAGADADPSDPAEVWGRRVGRGLSVIAFIGLAIWLIGYLAR</sequence>
<reference evidence="3 4" key="1">
    <citation type="journal article" date="2017" name="Int. J. Syst. Evol. Microbiol.">
        <title>Roseitalea porphyridii gen. nov., sp. nov., isolated from a red alga, and reclassification of Hoeflea suaedae Chung et al. 2013 as Pseudohoeflea suaedae gen. nov., comb. nov.</title>
        <authorList>
            <person name="Hyeon J.W."/>
            <person name="Jeong S.E."/>
            <person name="Baek K."/>
            <person name="Jeon C.O."/>
        </authorList>
    </citation>
    <scope>NUCLEOTIDE SEQUENCE [LARGE SCALE GENOMIC DNA]</scope>
    <source>
        <strain evidence="3 4">MA7-20</strain>
    </source>
</reference>
<keyword evidence="4" id="KW-1185">Reference proteome</keyword>
<evidence type="ECO:0000256" key="1">
    <source>
        <dbReference type="SAM" id="MobiDB-lite"/>
    </source>
</evidence>
<keyword evidence="2" id="KW-1133">Transmembrane helix</keyword>
<accession>A0A4P6V3V7</accession>
<dbReference type="Proteomes" id="UP000293719">
    <property type="component" value="Chromosome"/>
</dbReference>
<dbReference type="AlphaFoldDB" id="A0A4P6V3V7"/>
<dbReference type="KEGG" id="rpod:E0E05_00465"/>
<feature type="region of interest" description="Disordered" evidence="1">
    <location>
        <begin position="1"/>
        <end position="21"/>
    </location>
</feature>
<evidence type="ECO:0000313" key="3">
    <source>
        <dbReference type="EMBL" id="QBK32187.1"/>
    </source>
</evidence>
<evidence type="ECO:0008006" key="5">
    <source>
        <dbReference type="Google" id="ProtNLM"/>
    </source>
</evidence>
<protein>
    <recommendedName>
        <fullName evidence="5">DUF3618 domain-containing protein</fullName>
    </recommendedName>
</protein>
<dbReference type="OrthoDB" id="8449218at2"/>
<dbReference type="EMBL" id="CP036532">
    <property type="protein sequence ID" value="QBK32187.1"/>
    <property type="molecule type" value="Genomic_DNA"/>
</dbReference>